<proteinExistence type="predicted"/>
<dbReference type="EMBL" id="BK015535">
    <property type="protein sequence ID" value="DAE11617.1"/>
    <property type="molecule type" value="Genomic_DNA"/>
</dbReference>
<sequence>MLSCFSVVKFPPGRIVKFLINEKSLDKNKKRSYNNYRK</sequence>
<name>A0A8S5PYD1_9CAUD</name>
<protein>
    <submittedName>
        <fullName evidence="1">Uncharacterized protein</fullName>
    </submittedName>
</protein>
<evidence type="ECO:0000313" key="1">
    <source>
        <dbReference type="EMBL" id="DAE11617.1"/>
    </source>
</evidence>
<organism evidence="1">
    <name type="scientific">Siphoviridae sp. ct2vX3</name>
    <dbReference type="NCBI Taxonomy" id="2825318"/>
    <lineage>
        <taxon>Viruses</taxon>
        <taxon>Duplodnaviria</taxon>
        <taxon>Heunggongvirae</taxon>
        <taxon>Uroviricota</taxon>
        <taxon>Caudoviricetes</taxon>
    </lineage>
</organism>
<reference evidence="1" key="1">
    <citation type="journal article" date="2021" name="Proc. Natl. Acad. Sci. U.S.A.">
        <title>A Catalog of Tens of Thousands of Viruses from Human Metagenomes Reveals Hidden Associations with Chronic Diseases.</title>
        <authorList>
            <person name="Tisza M.J."/>
            <person name="Buck C.B."/>
        </authorList>
    </citation>
    <scope>NUCLEOTIDE SEQUENCE</scope>
    <source>
        <strain evidence="1">Ct2vX3</strain>
    </source>
</reference>
<accession>A0A8S5PYD1</accession>